<evidence type="ECO:0000313" key="2">
    <source>
        <dbReference type="EMBL" id="EUB62054.1"/>
    </source>
</evidence>
<sequence>MTSLSVLYRMKKFQVFGRILTPKSIKDSPSVTLNTTDWLLSITFAIIRPVVSLRPISLLYHNGAVLLDPAISLKILPYAFQFGINRVPTKNRFRFSFAYSAVTMFLSFMGIFIFLNKCHRSTIQYTLQHPSFLQRHYKACPNNAREEANKPSPDMHNNFVYYVESIKSCHCCCRFWTKICGAS</sequence>
<dbReference type="RefSeq" id="XP_024353250.1">
    <property type="nucleotide sequence ID" value="XM_024492324.1"/>
</dbReference>
<evidence type="ECO:0000313" key="3">
    <source>
        <dbReference type="Proteomes" id="UP000019149"/>
    </source>
</evidence>
<comment type="caution">
    <text evidence="2">The sequence shown here is derived from an EMBL/GenBank/DDBJ whole genome shotgun (WGS) entry which is preliminary data.</text>
</comment>
<dbReference type="AlphaFoldDB" id="W6V6M7"/>
<keyword evidence="1" id="KW-0812">Transmembrane</keyword>
<accession>W6V6M7</accession>
<dbReference type="Proteomes" id="UP000019149">
    <property type="component" value="Unassembled WGS sequence"/>
</dbReference>
<dbReference type="GeneID" id="36338790"/>
<evidence type="ECO:0000256" key="1">
    <source>
        <dbReference type="SAM" id="Phobius"/>
    </source>
</evidence>
<keyword evidence="1" id="KW-0472">Membrane</keyword>
<proteinExistence type="predicted"/>
<reference evidence="2 3" key="1">
    <citation type="journal article" date="2013" name="Nat. Genet.">
        <title>The genome of the hydatid tapeworm Echinococcus granulosus.</title>
        <authorList>
            <person name="Zheng H."/>
            <person name="Zhang W."/>
            <person name="Zhang L."/>
            <person name="Zhang Z."/>
            <person name="Li J."/>
            <person name="Lu G."/>
            <person name="Zhu Y."/>
            <person name="Wang Y."/>
            <person name="Huang Y."/>
            <person name="Liu J."/>
            <person name="Kang H."/>
            <person name="Chen J."/>
            <person name="Wang L."/>
            <person name="Chen A."/>
            <person name="Yu S."/>
            <person name="Gao Z."/>
            <person name="Jin L."/>
            <person name="Gu W."/>
            <person name="Wang Z."/>
            <person name="Zhao L."/>
            <person name="Shi B."/>
            <person name="Wen H."/>
            <person name="Lin R."/>
            <person name="Jones M.K."/>
            <person name="Brejova B."/>
            <person name="Vinar T."/>
            <person name="Zhao G."/>
            <person name="McManus D.P."/>
            <person name="Chen Z."/>
            <person name="Zhou Y."/>
            <person name="Wang S."/>
        </authorList>
    </citation>
    <scope>NUCLEOTIDE SEQUENCE [LARGE SCALE GENOMIC DNA]</scope>
</reference>
<gene>
    <name evidence="2" type="ORF">EGR_03075</name>
</gene>
<organism evidence="2 3">
    <name type="scientific">Echinococcus granulosus</name>
    <name type="common">Hydatid tapeworm</name>
    <dbReference type="NCBI Taxonomy" id="6210"/>
    <lineage>
        <taxon>Eukaryota</taxon>
        <taxon>Metazoa</taxon>
        <taxon>Spiralia</taxon>
        <taxon>Lophotrochozoa</taxon>
        <taxon>Platyhelminthes</taxon>
        <taxon>Cestoda</taxon>
        <taxon>Eucestoda</taxon>
        <taxon>Cyclophyllidea</taxon>
        <taxon>Taeniidae</taxon>
        <taxon>Echinococcus</taxon>
        <taxon>Echinococcus granulosus group</taxon>
    </lineage>
</organism>
<dbReference type="CTD" id="36338790"/>
<dbReference type="EMBL" id="APAU02000015">
    <property type="protein sequence ID" value="EUB62054.1"/>
    <property type="molecule type" value="Genomic_DNA"/>
</dbReference>
<feature type="transmembrane region" description="Helical" evidence="1">
    <location>
        <begin position="96"/>
        <end position="115"/>
    </location>
</feature>
<dbReference type="KEGG" id="egl:EGR_03075"/>
<name>W6V6M7_ECHGR</name>
<keyword evidence="1" id="KW-1133">Transmembrane helix</keyword>
<protein>
    <submittedName>
        <fullName evidence="2">Uncharacterized protein</fullName>
    </submittedName>
</protein>
<keyword evidence="3" id="KW-1185">Reference proteome</keyword>